<keyword evidence="1" id="KW-0175">Coiled coil</keyword>
<dbReference type="OrthoDB" id="963478at2"/>
<dbReference type="InterPro" id="IPR001932">
    <property type="entry name" value="PPM-type_phosphatase-like_dom"/>
</dbReference>
<evidence type="ECO:0000313" key="4">
    <source>
        <dbReference type="Proteomes" id="UP000005012"/>
    </source>
</evidence>
<sequence>MDQNALLIKLLLEHAIRNRNMPISESALVAIYEDKQIAEAIFNILEQIQEKCADIKEQAQFADRLNECQFSDSQLTLLLPYLQSQSQQVTEPVSLEKEPVLKPGQIPAAGNANITKEPVSLPPTASIVIANGRVGLAFNSQVQVLLSNGETATVERVDFSDEIGVTFDAETSMLSGVPTQSGNIKMSVVWSSEGREPCTTEGIFIINPDPRSLWQINEPPADSPYPKKHIDHQIISEGPLRIAAASRRGRSHEHAGSFRDDDFYIHHDDKSGWSLMIVADGAGSAKNSREGSRIAVNTFGEYLNGRLSSASDEERAQFMGALTSWDAESTKYIGAYFAKLFHNAAQLTINNIKNEAIHVDQPIKSFSTTLLATASMRVGDELFAASFWMGDGAIAVYGPAGKVRLLGVPDSGEYAGQTRFLDESEINDNDFNRRIGIGKWPEITHLILMTDGVSDPIFETDNGLKDPQRWDDLLEQITPCLESPVEADKKLAEWLNFFSAGNHDDRTIIVAW</sequence>
<reference evidence="3 4" key="1">
    <citation type="journal article" date="2012" name="J. Bacteriol.">
        <title>Complete Genome Sequence of Providencia stuartii Clinical Isolate MRSN 2154.</title>
        <authorList>
            <person name="Clifford R.J."/>
            <person name="Hang J."/>
            <person name="Riley M.C."/>
            <person name="Onmus-Leone F."/>
            <person name="Kuschner R.A."/>
            <person name="Lesho E.P."/>
            <person name="Waterman P.E."/>
        </authorList>
    </citation>
    <scope>NUCLEOTIDE SEQUENCE [LARGE SCALE GENOMIC DNA]</scope>
    <source>
        <strain evidence="3 4">MRSN 2154</strain>
    </source>
</reference>
<dbReference type="Pfam" id="PF13672">
    <property type="entry name" value="PP2C_2"/>
    <property type="match status" value="1"/>
</dbReference>
<dbReference type="Proteomes" id="UP000005012">
    <property type="component" value="Chromosome"/>
</dbReference>
<dbReference type="HOGENOM" id="CLU_027874_0_0_6"/>
<dbReference type="RefSeq" id="WP_004926841.1">
    <property type="nucleotide sequence ID" value="NC_017731.1"/>
</dbReference>
<protein>
    <recommendedName>
        <fullName evidence="2">PPM-type phosphatase domain-containing protein</fullName>
    </recommendedName>
</protein>
<dbReference type="PATRIC" id="fig|1157951.4.peg.1411"/>
<feature type="coiled-coil region" evidence="1">
    <location>
        <begin position="38"/>
        <end position="65"/>
    </location>
</feature>
<accession>A0A140NKV0</accession>
<feature type="domain" description="PPM-type phosphatase" evidence="2">
    <location>
        <begin position="248"/>
        <end position="496"/>
    </location>
</feature>
<name>A0A140NKV0_PROSM</name>
<evidence type="ECO:0000259" key="2">
    <source>
        <dbReference type="Pfam" id="PF13672"/>
    </source>
</evidence>
<dbReference type="KEGG" id="psi:S70_07085"/>
<dbReference type="InterPro" id="IPR036457">
    <property type="entry name" value="PPM-type-like_dom_sf"/>
</dbReference>
<reference evidence="4" key="2">
    <citation type="submission" date="2012-04" db="EMBL/GenBank/DDBJ databases">
        <title>Complete genome sequence of Providencia stuartii clinical isolate MRSN 2154.</title>
        <authorList>
            <person name="Clifford R.J."/>
            <person name="Hang J."/>
            <person name="Riley M.C."/>
            <person name="Onmus-Leone F."/>
            <person name="Kuschner R.A."/>
            <person name="Lesho E.P."/>
            <person name="Waterman P.E."/>
        </authorList>
    </citation>
    <scope>NUCLEOTIDE SEQUENCE [LARGE SCALE GENOMIC DNA]</scope>
    <source>
        <strain evidence="4">MRSN 2154</strain>
    </source>
</reference>
<evidence type="ECO:0000256" key="1">
    <source>
        <dbReference type="SAM" id="Coils"/>
    </source>
</evidence>
<evidence type="ECO:0000313" key="3">
    <source>
        <dbReference type="EMBL" id="AFH93288.1"/>
    </source>
</evidence>
<dbReference type="Gene3D" id="3.60.40.10">
    <property type="entry name" value="PPM-type phosphatase domain"/>
    <property type="match status" value="1"/>
</dbReference>
<proteinExistence type="predicted"/>
<organism evidence="3 4">
    <name type="scientific">Providencia stuartii (strain MRSN 2154)</name>
    <dbReference type="NCBI Taxonomy" id="1157951"/>
    <lineage>
        <taxon>Bacteria</taxon>
        <taxon>Pseudomonadati</taxon>
        <taxon>Pseudomonadota</taxon>
        <taxon>Gammaproteobacteria</taxon>
        <taxon>Enterobacterales</taxon>
        <taxon>Morganellaceae</taxon>
        <taxon>Providencia</taxon>
    </lineage>
</organism>
<gene>
    <name evidence="3" type="ordered locus">S70_07085</name>
</gene>
<dbReference type="SUPFAM" id="SSF81606">
    <property type="entry name" value="PP2C-like"/>
    <property type="match status" value="1"/>
</dbReference>
<dbReference type="EMBL" id="CP003488">
    <property type="protein sequence ID" value="AFH93288.1"/>
    <property type="molecule type" value="Genomic_DNA"/>
</dbReference>
<dbReference type="AlphaFoldDB" id="A0A140NKV0"/>
<dbReference type="GeneID" id="93517916"/>